<dbReference type="EMBL" id="JASWJB010000058">
    <property type="protein sequence ID" value="KAK2603702.1"/>
    <property type="molecule type" value="Genomic_DNA"/>
</dbReference>
<dbReference type="Proteomes" id="UP001251528">
    <property type="component" value="Unassembled WGS sequence"/>
</dbReference>
<feature type="compositionally biased region" description="Polar residues" evidence="1">
    <location>
        <begin position="1"/>
        <end position="17"/>
    </location>
</feature>
<keyword evidence="3" id="KW-1185">Reference proteome</keyword>
<reference evidence="2" key="1">
    <citation type="submission" date="2023-06" db="EMBL/GenBank/DDBJ databases">
        <title>Conoideocrella luteorostrata (Hypocreales: Clavicipitaceae), a potential biocontrol fungus for elongate hemlock scale in United States Christmas tree production areas.</title>
        <authorList>
            <person name="Barrett H."/>
            <person name="Lovett B."/>
            <person name="Macias A.M."/>
            <person name="Stajich J.E."/>
            <person name="Kasson M.T."/>
        </authorList>
    </citation>
    <scope>NUCLEOTIDE SEQUENCE</scope>
    <source>
        <strain evidence="2">ARSEF 14590</strain>
    </source>
</reference>
<name>A0AAJ0G024_9HYPO</name>
<gene>
    <name evidence="2" type="ORF">QQS21_004078</name>
</gene>
<evidence type="ECO:0000256" key="1">
    <source>
        <dbReference type="SAM" id="MobiDB-lite"/>
    </source>
</evidence>
<proteinExistence type="predicted"/>
<sequence>MSNSAPCDLSPSSSAASVCTLERSPRADPKRHNKRLAKQNGELVSEFFYADLHPLCNPKNGKAICWFPANLLELRKLGVNSLNQILCSLHVDFDLNADRVAKVGLVASLWVKFEI</sequence>
<organism evidence="2 3">
    <name type="scientific">Conoideocrella luteorostrata</name>
    <dbReference type="NCBI Taxonomy" id="1105319"/>
    <lineage>
        <taxon>Eukaryota</taxon>
        <taxon>Fungi</taxon>
        <taxon>Dikarya</taxon>
        <taxon>Ascomycota</taxon>
        <taxon>Pezizomycotina</taxon>
        <taxon>Sordariomycetes</taxon>
        <taxon>Hypocreomycetidae</taxon>
        <taxon>Hypocreales</taxon>
        <taxon>Clavicipitaceae</taxon>
        <taxon>Conoideocrella</taxon>
    </lineage>
</organism>
<feature type="region of interest" description="Disordered" evidence="1">
    <location>
        <begin position="1"/>
        <end position="34"/>
    </location>
</feature>
<evidence type="ECO:0000313" key="2">
    <source>
        <dbReference type="EMBL" id="KAK2603702.1"/>
    </source>
</evidence>
<evidence type="ECO:0000313" key="3">
    <source>
        <dbReference type="Proteomes" id="UP001251528"/>
    </source>
</evidence>
<accession>A0AAJ0G024</accession>
<comment type="caution">
    <text evidence="2">The sequence shown here is derived from an EMBL/GenBank/DDBJ whole genome shotgun (WGS) entry which is preliminary data.</text>
</comment>
<protein>
    <submittedName>
        <fullName evidence="2">Uncharacterized protein</fullName>
    </submittedName>
</protein>
<dbReference type="AlphaFoldDB" id="A0AAJ0G024"/>